<gene>
    <name evidence="2" type="ORF">PPACK8108_LOCUS14550</name>
</gene>
<dbReference type="Gene3D" id="3.40.50.300">
    <property type="entry name" value="P-loop containing nucleotide triphosphate hydrolases"/>
    <property type="match status" value="1"/>
</dbReference>
<keyword evidence="3" id="KW-1185">Reference proteome</keyword>
<sequence>TQKALLAKAVMTNCGVNFFSVKGLELLNIYIGELEAKTRRVFERSRGARPCVIFFDKLDIVAPQRGNQGDSAKIHPHQPILATIKEKLSSLKQQNSPDLFDPALLRPGRFDKMIYLGIAETREEKYQIWKSLTRNFKLRVIISLNQLL</sequence>
<dbReference type="GO" id="GO:0005829">
    <property type="term" value="C:cytosol"/>
    <property type="evidence" value="ECO:0007669"/>
    <property type="project" value="TreeGrafter"/>
</dbReference>
<dbReference type="PANTHER" id="PTHR23077:SF9">
    <property type="entry name" value="PEROXISOMAL ATPASE PEX6"/>
    <property type="match status" value="1"/>
</dbReference>
<accession>A0AAV0BA18</accession>
<evidence type="ECO:0000313" key="2">
    <source>
        <dbReference type="EMBL" id="CAH7681884.1"/>
    </source>
</evidence>
<dbReference type="GO" id="GO:0016887">
    <property type="term" value="F:ATP hydrolysis activity"/>
    <property type="evidence" value="ECO:0007669"/>
    <property type="project" value="InterPro"/>
</dbReference>
<reference evidence="2" key="1">
    <citation type="submission" date="2022-06" db="EMBL/GenBank/DDBJ databases">
        <authorList>
            <consortium name="SYNGENTA / RWTH Aachen University"/>
        </authorList>
    </citation>
    <scope>NUCLEOTIDE SEQUENCE</scope>
</reference>
<evidence type="ECO:0000313" key="3">
    <source>
        <dbReference type="Proteomes" id="UP001153365"/>
    </source>
</evidence>
<feature type="non-terminal residue" evidence="2">
    <location>
        <position position="1"/>
    </location>
</feature>
<dbReference type="PANTHER" id="PTHR23077">
    <property type="entry name" value="AAA-FAMILY ATPASE"/>
    <property type="match status" value="1"/>
</dbReference>
<proteinExistence type="predicted"/>
<feature type="domain" description="ATPase AAA-type core" evidence="1">
    <location>
        <begin position="3"/>
        <end position="117"/>
    </location>
</feature>
<keyword evidence="2" id="KW-0378">Hydrolase</keyword>
<dbReference type="EMBL" id="CALTRL010003752">
    <property type="protein sequence ID" value="CAH7681884.1"/>
    <property type="molecule type" value="Genomic_DNA"/>
</dbReference>
<dbReference type="GO" id="GO:0016558">
    <property type="term" value="P:protein import into peroxisome matrix"/>
    <property type="evidence" value="ECO:0007669"/>
    <property type="project" value="TreeGrafter"/>
</dbReference>
<dbReference type="SUPFAM" id="SSF52540">
    <property type="entry name" value="P-loop containing nucleoside triphosphate hydrolases"/>
    <property type="match status" value="1"/>
</dbReference>
<dbReference type="InterPro" id="IPR003959">
    <property type="entry name" value="ATPase_AAA_core"/>
</dbReference>
<dbReference type="InterPro" id="IPR050168">
    <property type="entry name" value="AAA_ATPase_domain"/>
</dbReference>
<dbReference type="Proteomes" id="UP001153365">
    <property type="component" value="Unassembled WGS sequence"/>
</dbReference>
<dbReference type="Gene3D" id="1.10.8.60">
    <property type="match status" value="1"/>
</dbReference>
<name>A0AAV0BA18_PHAPC</name>
<organism evidence="2 3">
    <name type="scientific">Phakopsora pachyrhizi</name>
    <name type="common">Asian soybean rust disease fungus</name>
    <dbReference type="NCBI Taxonomy" id="170000"/>
    <lineage>
        <taxon>Eukaryota</taxon>
        <taxon>Fungi</taxon>
        <taxon>Dikarya</taxon>
        <taxon>Basidiomycota</taxon>
        <taxon>Pucciniomycotina</taxon>
        <taxon>Pucciniomycetes</taxon>
        <taxon>Pucciniales</taxon>
        <taxon>Phakopsoraceae</taxon>
        <taxon>Phakopsora</taxon>
    </lineage>
</organism>
<dbReference type="AlphaFoldDB" id="A0AAV0BA18"/>
<dbReference type="GO" id="GO:0005778">
    <property type="term" value="C:peroxisomal membrane"/>
    <property type="evidence" value="ECO:0007669"/>
    <property type="project" value="TreeGrafter"/>
</dbReference>
<dbReference type="Pfam" id="PF00004">
    <property type="entry name" value="AAA"/>
    <property type="match status" value="1"/>
</dbReference>
<comment type="caution">
    <text evidence="2">The sequence shown here is derived from an EMBL/GenBank/DDBJ whole genome shotgun (WGS) entry which is preliminary data.</text>
</comment>
<dbReference type="InterPro" id="IPR027417">
    <property type="entry name" value="P-loop_NTPase"/>
</dbReference>
<dbReference type="GO" id="GO:0005524">
    <property type="term" value="F:ATP binding"/>
    <property type="evidence" value="ECO:0007669"/>
    <property type="project" value="InterPro"/>
</dbReference>
<protein>
    <submittedName>
        <fullName evidence="2">P-loop containing nucleoside triphosphate hydrolase protein</fullName>
    </submittedName>
</protein>
<evidence type="ECO:0000259" key="1">
    <source>
        <dbReference type="Pfam" id="PF00004"/>
    </source>
</evidence>
<feature type="non-terminal residue" evidence="2">
    <location>
        <position position="148"/>
    </location>
</feature>